<sequence>MNFPGNCDLYDGHQCKGKVIAEFDTYNGDGKVKPHPDIDGYCYDTSRGRWPKAKSFECSFKD</sequence>
<name>A0A2H4SGT9_CORMI</name>
<dbReference type="VEuPathDB" id="FungiDB:A9K55_008702"/>
<dbReference type="EMBL" id="CP023324">
    <property type="protein sequence ID" value="ATY62319.1"/>
    <property type="molecule type" value="Genomic_DNA"/>
</dbReference>
<dbReference type="Proteomes" id="UP000323067">
    <property type="component" value="Chromosome vii"/>
</dbReference>
<evidence type="ECO:0000313" key="1">
    <source>
        <dbReference type="EMBL" id="ATY62319.1"/>
    </source>
</evidence>
<gene>
    <name evidence="1" type="ORF">A9K55_008702</name>
</gene>
<reference evidence="1 2" key="1">
    <citation type="journal article" date="2017" name="BMC Genomics">
        <title>Chromosome level assembly and secondary metabolite potential of the parasitic fungus Cordyceps militaris.</title>
        <authorList>
            <person name="Kramer G.J."/>
            <person name="Nodwell J.R."/>
        </authorList>
    </citation>
    <scope>NUCLEOTIDE SEQUENCE [LARGE SCALE GENOMIC DNA]</scope>
    <source>
        <strain evidence="1 2">ATCC 34164</strain>
    </source>
</reference>
<accession>A0A2H4SGT9</accession>
<proteinExistence type="predicted"/>
<dbReference type="AlphaFoldDB" id="A0A2H4SGT9"/>
<dbReference type="OrthoDB" id="5149942at2759"/>
<evidence type="ECO:0000313" key="2">
    <source>
        <dbReference type="Proteomes" id="UP000323067"/>
    </source>
</evidence>
<organism evidence="1 2">
    <name type="scientific">Cordyceps militaris</name>
    <name type="common">Caterpillar fungus</name>
    <name type="synonym">Clavaria militaris</name>
    <dbReference type="NCBI Taxonomy" id="73501"/>
    <lineage>
        <taxon>Eukaryota</taxon>
        <taxon>Fungi</taxon>
        <taxon>Dikarya</taxon>
        <taxon>Ascomycota</taxon>
        <taxon>Pezizomycotina</taxon>
        <taxon>Sordariomycetes</taxon>
        <taxon>Hypocreomycetidae</taxon>
        <taxon>Hypocreales</taxon>
        <taxon>Cordycipitaceae</taxon>
        <taxon>Cordyceps</taxon>
    </lineage>
</organism>
<protein>
    <submittedName>
        <fullName evidence="1">Uncharacterized protein</fullName>
    </submittedName>
</protein>